<evidence type="ECO:0000256" key="2">
    <source>
        <dbReference type="SAM" id="MobiDB-lite"/>
    </source>
</evidence>
<evidence type="ECO:0000259" key="3">
    <source>
        <dbReference type="PROSITE" id="PS51898"/>
    </source>
</evidence>
<dbReference type="Gene3D" id="1.10.443.10">
    <property type="entry name" value="Intergrase catalytic core"/>
    <property type="match status" value="1"/>
</dbReference>
<dbReference type="PROSITE" id="PS51898">
    <property type="entry name" value="TYR_RECOMBINASE"/>
    <property type="match status" value="1"/>
</dbReference>
<sequence>MLLKAAVERPLHKALTIHRGPNKGKLLAKVSEAKRARLVRLGRERALLYKTLLLTGLRRNELKSLTIGQLDLDAEMPTVELLACDEKNRKGAFIPLRGDLVDDLRDVLKMRLEVVQEEASERGEEVIELDTDTPLFHVPSSLLRVLDRDLAYADIPKKNALGRTVDLHAFRHTFATHLSKGGVAPRTAQAAMRHSTLDMTMNVYTDPTQLGVYEGLGQLPDMRLDQTAEPPREVVSDDGEHRSDANEFAPEFAPTLAHPGLSATAGVKKGEERGECRKHA</sequence>
<dbReference type="InterPro" id="IPR011010">
    <property type="entry name" value="DNA_brk_join_enz"/>
</dbReference>
<dbReference type="GO" id="GO:0003677">
    <property type="term" value="F:DNA binding"/>
    <property type="evidence" value="ECO:0007669"/>
    <property type="project" value="InterPro"/>
</dbReference>
<dbReference type="SUPFAM" id="SSF56349">
    <property type="entry name" value="DNA breaking-rejoining enzymes"/>
    <property type="match status" value="1"/>
</dbReference>
<keyword evidence="1" id="KW-0233">DNA recombination</keyword>
<comment type="caution">
    <text evidence="4">The sequence shown here is derived from an EMBL/GenBank/DDBJ whole genome shotgun (WGS) entry which is preliminary data.</text>
</comment>
<dbReference type="InterPro" id="IPR002104">
    <property type="entry name" value="Integrase_catalytic"/>
</dbReference>
<feature type="domain" description="Tyr recombinase" evidence="3">
    <location>
        <begin position="10"/>
        <end position="221"/>
    </location>
</feature>
<dbReference type="Pfam" id="PF00589">
    <property type="entry name" value="Phage_integrase"/>
    <property type="match status" value="1"/>
</dbReference>
<feature type="compositionally biased region" description="Basic and acidic residues" evidence="2">
    <location>
        <begin position="228"/>
        <end position="245"/>
    </location>
</feature>
<feature type="compositionally biased region" description="Basic and acidic residues" evidence="2">
    <location>
        <begin position="268"/>
        <end position="280"/>
    </location>
</feature>
<dbReference type="PANTHER" id="PTHR30349:SF64">
    <property type="entry name" value="PROPHAGE INTEGRASE INTD-RELATED"/>
    <property type="match status" value="1"/>
</dbReference>
<dbReference type="PANTHER" id="PTHR30349">
    <property type="entry name" value="PHAGE INTEGRASE-RELATED"/>
    <property type="match status" value="1"/>
</dbReference>
<dbReference type="InterPro" id="IPR013762">
    <property type="entry name" value="Integrase-like_cat_sf"/>
</dbReference>
<name>X0ZHI7_9ZZZZ</name>
<feature type="region of interest" description="Disordered" evidence="2">
    <location>
        <begin position="228"/>
        <end position="280"/>
    </location>
</feature>
<gene>
    <name evidence="4" type="ORF">S01H4_14198</name>
</gene>
<dbReference type="InterPro" id="IPR050090">
    <property type="entry name" value="Tyrosine_recombinase_XerCD"/>
</dbReference>
<evidence type="ECO:0000256" key="1">
    <source>
        <dbReference type="ARBA" id="ARBA00023172"/>
    </source>
</evidence>
<dbReference type="GO" id="GO:0015074">
    <property type="term" value="P:DNA integration"/>
    <property type="evidence" value="ECO:0007669"/>
    <property type="project" value="InterPro"/>
</dbReference>
<dbReference type="GO" id="GO:0006310">
    <property type="term" value="P:DNA recombination"/>
    <property type="evidence" value="ECO:0007669"/>
    <property type="project" value="UniProtKB-KW"/>
</dbReference>
<reference evidence="4" key="1">
    <citation type="journal article" date="2014" name="Front. Microbiol.">
        <title>High frequency of phylogenetically diverse reductive dehalogenase-homologous genes in deep subseafloor sedimentary metagenomes.</title>
        <authorList>
            <person name="Kawai M."/>
            <person name="Futagami T."/>
            <person name="Toyoda A."/>
            <person name="Takaki Y."/>
            <person name="Nishi S."/>
            <person name="Hori S."/>
            <person name="Arai W."/>
            <person name="Tsubouchi T."/>
            <person name="Morono Y."/>
            <person name="Uchiyama I."/>
            <person name="Ito T."/>
            <person name="Fujiyama A."/>
            <person name="Inagaki F."/>
            <person name="Takami H."/>
        </authorList>
    </citation>
    <scope>NUCLEOTIDE SEQUENCE</scope>
    <source>
        <strain evidence="4">Expedition CK06-06</strain>
    </source>
</reference>
<evidence type="ECO:0000313" key="4">
    <source>
        <dbReference type="EMBL" id="GAG59828.1"/>
    </source>
</evidence>
<dbReference type="CDD" id="cd00397">
    <property type="entry name" value="DNA_BRE_C"/>
    <property type="match status" value="1"/>
</dbReference>
<dbReference type="EMBL" id="BART01006230">
    <property type="protein sequence ID" value="GAG59828.1"/>
    <property type="molecule type" value="Genomic_DNA"/>
</dbReference>
<proteinExistence type="predicted"/>
<protein>
    <recommendedName>
        <fullName evidence="3">Tyr recombinase domain-containing protein</fullName>
    </recommendedName>
</protein>
<organism evidence="4">
    <name type="scientific">marine sediment metagenome</name>
    <dbReference type="NCBI Taxonomy" id="412755"/>
    <lineage>
        <taxon>unclassified sequences</taxon>
        <taxon>metagenomes</taxon>
        <taxon>ecological metagenomes</taxon>
    </lineage>
</organism>
<dbReference type="AlphaFoldDB" id="X0ZHI7"/>
<accession>X0ZHI7</accession>